<evidence type="ECO:0000313" key="3">
    <source>
        <dbReference type="Proteomes" id="UP001174210"/>
    </source>
</evidence>
<comment type="caution">
    <text evidence="2">The sequence shown here is derived from an EMBL/GenBank/DDBJ whole genome shotgun (WGS) entry which is preliminary data.</text>
</comment>
<sequence>MSVAAAMLLSGCAGQAIQATPPPSTVVAAATPDPAATAQRYDLTVERPFTLSDGSRATGCVQVAVDLATTTDGTADPRVVKARALLTRHDWQSEPVSLDELSADEEKIEKDRGESEQVMLAGILMNHISKALTDAGLLGDGLSLRGHVGC</sequence>
<feature type="chain" id="PRO_5045919069" description="Lipoprotein" evidence="1">
    <location>
        <begin position="19"/>
        <end position="150"/>
    </location>
</feature>
<evidence type="ECO:0000313" key="2">
    <source>
        <dbReference type="EMBL" id="MDN4597120.1"/>
    </source>
</evidence>
<keyword evidence="1" id="KW-0732">Signal</keyword>
<dbReference type="Proteomes" id="UP001174210">
    <property type="component" value="Unassembled WGS sequence"/>
</dbReference>
<accession>A0ABT8IWE4</accession>
<protein>
    <recommendedName>
        <fullName evidence="4">Lipoprotein</fullName>
    </recommendedName>
</protein>
<evidence type="ECO:0000256" key="1">
    <source>
        <dbReference type="SAM" id="SignalP"/>
    </source>
</evidence>
<reference evidence="2" key="1">
    <citation type="submission" date="2023-03" db="EMBL/GenBank/DDBJ databases">
        <title>MT1 and MT2 Draft Genomes of Novel Species.</title>
        <authorList>
            <person name="Venkateswaran K."/>
        </authorList>
    </citation>
    <scope>NUCLEOTIDE SEQUENCE</scope>
    <source>
        <strain evidence="2">F6_8S_P_1A</strain>
    </source>
</reference>
<evidence type="ECO:0008006" key="4">
    <source>
        <dbReference type="Google" id="ProtNLM"/>
    </source>
</evidence>
<organism evidence="2 3">
    <name type="scientific">Leifsonia virtsii</name>
    <dbReference type="NCBI Taxonomy" id="3035915"/>
    <lineage>
        <taxon>Bacteria</taxon>
        <taxon>Bacillati</taxon>
        <taxon>Actinomycetota</taxon>
        <taxon>Actinomycetes</taxon>
        <taxon>Micrococcales</taxon>
        <taxon>Microbacteriaceae</taxon>
        <taxon>Leifsonia</taxon>
    </lineage>
</organism>
<proteinExistence type="predicted"/>
<feature type="signal peptide" evidence="1">
    <location>
        <begin position="1"/>
        <end position="18"/>
    </location>
</feature>
<gene>
    <name evidence="2" type="ORF">P5G59_08200</name>
</gene>
<dbReference type="EMBL" id="JAROCB010000002">
    <property type="protein sequence ID" value="MDN4597120.1"/>
    <property type="molecule type" value="Genomic_DNA"/>
</dbReference>
<dbReference type="RefSeq" id="WP_301217795.1">
    <property type="nucleotide sequence ID" value="NZ_JAROCB010000002.1"/>
</dbReference>
<name>A0ABT8IWE4_9MICO</name>
<keyword evidence="3" id="KW-1185">Reference proteome</keyword>